<organism evidence="2 3">
    <name type="scientific">Pandoraea thiooxydans</name>
    <dbReference type="NCBI Taxonomy" id="445709"/>
    <lineage>
        <taxon>Bacteria</taxon>
        <taxon>Pseudomonadati</taxon>
        <taxon>Pseudomonadota</taxon>
        <taxon>Betaproteobacteria</taxon>
        <taxon>Burkholderiales</taxon>
        <taxon>Burkholderiaceae</taxon>
        <taxon>Pandoraea</taxon>
    </lineage>
</organism>
<dbReference type="Proteomes" id="UP000036700">
    <property type="component" value="Chromosome"/>
</dbReference>
<dbReference type="PROSITE" id="PS51742">
    <property type="entry name" value="PPC"/>
    <property type="match status" value="1"/>
</dbReference>
<reference evidence="3" key="1">
    <citation type="submission" date="2015-06" db="EMBL/GenBank/DDBJ databases">
        <authorList>
            <person name="Lim Y.L."/>
            <person name="Ee R."/>
            <person name="Yong D."/>
            <person name="How K.Y."/>
            <person name="Yin W.F."/>
            <person name="Chan K.G."/>
        </authorList>
    </citation>
    <scope>NUCLEOTIDE SEQUENCE [LARGE SCALE GENOMIC DNA]</scope>
    <source>
        <strain evidence="3">DSM 25325</strain>
    </source>
</reference>
<accession>A0A0G3EP29</accession>
<proteinExistence type="predicted"/>
<dbReference type="GO" id="GO:0003677">
    <property type="term" value="F:DNA binding"/>
    <property type="evidence" value="ECO:0007669"/>
    <property type="project" value="UniProtKB-KW"/>
</dbReference>
<dbReference type="AlphaFoldDB" id="A0A0G3EP29"/>
<dbReference type="EMBL" id="CP011568">
    <property type="protein sequence ID" value="AKJ67062.1"/>
    <property type="molecule type" value="Genomic_DNA"/>
</dbReference>
<dbReference type="OrthoDB" id="9102708at2"/>
<dbReference type="Pfam" id="PF03479">
    <property type="entry name" value="PCC"/>
    <property type="match status" value="1"/>
</dbReference>
<keyword evidence="2" id="KW-0238">DNA-binding</keyword>
<dbReference type="STRING" id="445709.ABW99_01270"/>
<dbReference type="InterPro" id="IPR005175">
    <property type="entry name" value="PPC_dom"/>
</dbReference>
<dbReference type="SUPFAM" id="SSF117856">
    <property type="entry name" value="AF0104/ALDC/Ptd012-like"/>
    <property type="match status" value="1"/>
</dbReference>
<feature type="domain" description="PPC" evidence="1">
    <location>
        <begin position="14"/>
        <end position="137"/>
    </location>
</feature>
<dbReference type="Gene3D" id="3.30.1330.80">
    <property type="entry name" value="Hypothetical protein, similar to alpha- acetolactate decarboxylase, domain 2"/>
    <property type="match status" value="1"/>
</dbReference>
<dbReference type="RefSeq" id="WP_047212594.1">
    <property type="nucleotide sequence ID" value="NZ_CP011568.3"/>
</dbReference>
<protein>
    <submittedName>
        <fullName evidence="2">DNA-binding protein</fullName>
    </submittedName>
</protein>
<name>A0A0G3EP29_9BURK</name>
<evidence type="ECO:0000259" key="1">
    <source>
        <dbReference type="PROSITE" id="PS51742"/>
    </source>
</evidence>
<dbReference type="CDD" id="cd11378">
    <property type="entry name" value="DUF296"/>
    <property type="match status" value="1"/>
</dbReference>
<dbReference type="PATRIC" id="fig|445709.3.peg.281"/>
<evidence type="ECO:0000313" key="2">
    <source>
        <dbReference type="EMBL" id="AKJ67062.1"/>
    </source>
</evidence>
<evidence type="ECO:0000313" key="3">
    <source>
        <dbReference type="Proteomes" id="UP000036700"/>
    </source>
</evidence>
<keyword evidence="3" id="KW-1185">Reference proteome</keyword>
<dbReference type="PANTHER" id="PTHR34988">
    <property type="entry name" value="PROTEIN, PUTATIVE-RELATED"/>
    <property type="match status" value="1"/>
</dbReference>
<sequence>MNELAPADVAIEPGALGRLVVARLKPDQDLTESLEALCAEHGISRAVVRGAVGSLVDARLAYRVGDGWQERVVTGPGVEILNVFGEAGAASGGRAPVLHGVVADTDGRMYAGRFVRGANRCFITIEVTLQEWLPGGA</sequence>
<gene>
    <name evidence="2" type="ORF">ABW99_01270</name>
</gene>
<dbReference type="KEGG" id="ptx:ABW99_01270"/>
<dbReference type="PANTHER" id="PTHR34988:SF1">
    <property type="entry name" value="DNA-BINDING PROTEIN"/>
    <property type="match status" value="1"/>
</dbReference>